<dbReference type="Proteomes" id="UP000030765">
    <property type="component" value="Unassembled WGS sequence"/>
</dbReference>
<evidence type="ECO:0000313" key="3">
    <source>
        <dbReference type="EnsemblMetazoa" id="ASIC005791-PA"/>
    </source>
</evidence>
<dbReference type="EnsemblMetazoa" id="ASIC005791-RA">
    <property type="protein sequence ID" value="ASIC005791-PA"/>
    <property type="gene ID" value="ASIC005791"/>
</dbReference>
<evidence type="ECO:0000313" key="2">
    <source>
        <dbReference type="EMBL" id="KFB38428.1"/>
    </source>
</evidence>
<dbReference type="VEuPathDB" id="VectorBase:ASIC005791"/>
<proteinExistence type="predicted"/>
<gene>
    <name evidence="2" type="ORF">ZHAS_00005791</name>
</gene>
<dbReference type="GO" id="GO:0016874">
    <property type="term" value="F:ligase activity"/>
    <property type="evidence" value="ECO:0007669"/>
    <property type="project" value="UniProtKB-KW"/>
</dbReference>
<feature type="region of interest" description="Disordered" evidence="1">
    <location>
        <begin position="46"/>
        <end position="71"/>
    </location>
</feature>
<keyword evidence="4" id="KW-1185">Reference proteome</keyword>
<keyword evidence="2" id="KW-0436">Ligase</keyword>
<protein>
    <submittedName>
        <fullName evidence="2 3">Long-chain-fatty-acid--CoA ligase</fullName>
    </submittedName>
</protein>
<evidence type="ECO:0000313" key="4">
    <source>
        <dbReference type="Proteomes" id="UP000030765"/>
    </source>
</evidence>
<accession>A0A084VKD4</accession>
<evidence type="ECO:0000256" key="1">
    <source>
        <dbReference type="SAM" id="MobiDB-lite"/>
    </source>
</evidence>
<reference evidence="3" key="2">
    <citation type="submission" date="2020-05" db="UniProtKB">
        <authorList>
            <consortium name="EnsemblMetazoa"/>
        </authorList>
    </citation>
    <scope>IDENTIFICATION</scope>
</reference>
<sequence>MSPVMMEMETVRHGSLAATVNGAGSDLVALRQPNRPSLVALCSGAEGNEAGDGGVGARTRCPDLRGSGTFG</sequence>
<reference evidence="2 4" key="1">
    <citation type="journal article" date="2014" name="BMC Genomics">
        <title>Genome sequence of Anopheles sinensis provides insight into genetics basis of mosquito competence for malaria parasites.</title>
        <authorList>
            <person name="Zhou D."/>
            <person name="Zhang D."/>
            <person name="Ding G."/>
            <person name="Shi L."/>
            <person name="Hou Q."/>
            <person name="Ye Y."/>
            <person name="Xu Y."/>
            <person name="Zhou H."/>
            <person name="Xiong C."/>
            <person name="Li S."/>
            <person name="Yu J."/>
            <person name="Hong S."/>
            <person name="Yu X."/>
            <person name="Zou P."/>
            <person name="Chen C."/>
            <person name="Chang X."/>
            <person name="Wang W."/>
            <person name="Lv Y."/>
            <person name="Sun Y."/>
            <person name="Ma L."/>
            <person name="Shen B."/>
            <person name="Zhu C."/>
        </authorList>
    </citation>
    <scope>NUCLEOTIDE SEQUENCE [LARGE SCALE GENOMIC DNA]</scope>
</reference>
<dbReference type="AlphaFoldDB" id="A0A084VKD4"/>
<dbReference type="EMBL" id="ATLV01014180">
    <property type="status" value="NOT_ANNOTATED_CDS"/>
    <property type="molecule type" value="Genomic_DNA"/>
</dbReference>
<name>A0A084VKD4_ANOSI</name>
<organism evidence="2">
    <name type="scientific">Anopheles sinensis</name>
    <name type="common">Mosquito</name>
    <dbReference type="NCBI Taxonomy" id="74873"/>
    <lineage>
        <taxon>Eukaryota</taxon>
        <taxon>Metazoa</taxon>
        <taxon>Ecdysozoa</taxon>
        <taxon>Arthropoda</taxon>
        <taxon>Hexapoda</taxon>
        <taxon>Insecta</taxon>
        <taxon>Pterygota</taxon>
        <taxon>Neoptera</taxon>
        <taxon>Endopterygota</taxon>
        <taxon>Diptera</taxon>
        <taxon>Nematocera</taxon>
        <taxon>Culicoidea</taxon>
        <taxon>Culicidae</taxon>
        <taxon>Anophelinae</taxon>
        <taxon>Anopheles</taxon>
    </lineage>
</organism>
<dbReference type="EMBL" id="KE524947">
    <property type="protein sequence ID" value="KFB38428.1"/>
    <property type="molecule type" value="Genomic_DNA"/>
</dbReference>